<keyword evidence="11" id="KW-0325">Glycoprotein</keyword>
<evidence type="ECO:0000256" key="14">
    <source>
        <dbReference type="ARBA" id="ARBA00075021"/>
    </source>
</evidence>
<evidence type="ECO:0000256" key="7">
    <source>
        <dbReference type="ARBA" id="ARBA00022968"/>
    </source>
</evidence>
<dbReference type="SUPFAM" id="SSF50494">
    <property type="entry name" value="Trypsin-like serine proteases"/>
    <property type="match status" value="1"/>
</dbReference>
<gene>
    <name evidence="21" type="primary">TMPRSS5</name>
</gene>
<dbReference type="FunCoup" id="F6TRE7">
    <property type="interactions" value="108"/>
</dbReference>
<evidence type="ECO:0000256" key="9">
    <source>
        <dbReference type="ARBA" id="ARBA00023136"/>
    </source>
</evidence>
<keyword evidence="9 18" id="KW-0472">Membrane</keyword>
<dbReference type="InterPro" id="IPR001190">
    <property type="entry name" value="SRCR"/>
</dbReference>
<dbReference type="PANTHER" id="PTHR24252">
    <property type="entry name" value="ACROSIN-RELATED"/>
    <property type="match status" value="1"/>
</dbReference>
<comment type="caution">
    <text evidence="15">Lacks conserved residue(s) required for the propagation of feature annotation.</text>
</comment>
<dbReference type="GO" id="GO:0006508">
    <property type="term" value="P:proteolysis"/>
    <property type="evidence" value="ECO:0007669"/>
    <property type="project" value="UniProtKB-KW"/>
</dbReference>
<feature type="transmembrane region" description="Helical" evidence="18">
    <location>
        <begin position="59"/>
        <end position="82"/>
    </location>
</feature>
<evidence type="ECO:0000256" key="13">
    <source>
        <dbReference type="ARBA" id="ARBA00071705"/>
    </source>
</evidence>
<keyword evidence="22" id="KW-1185">Reference proteome</keyword>
<dbReference type="Bgee" id="ENSMODG00000014192">
    <property type="expression patterns" value="Expressed in testis and 17 other cell types or tissues"/>
</dbReference>
<dbReference type="STRING" id="13616.ENSMODP00000017744"/>
<dbReference type="GeneID" id="100032186"/>
<dbReference type="GeneTree" id="ENSGT00940000159163"/>
<dbReference type="OMA" id="CSERWNS"/>
<evidence type="ECO:0000313" key="21">
    <source>
        <dbReference type="Ensembl" id="ENSMODP00000017744.4"/>
    </source>
</evidence>
<dbReference type="PRINTS" id="PR00722">
    <property type="entry name" value="CHYMOTRYPSIN"/>
</dbReference>
<feature type="region of interest" description="Disordered" evidence="17">
    <location>
        <begin position="456"/>
        <end position="477"/>
    </location>
</feature>
<evidence type="ECO:0000256" key="16">
    <source>
        <dbReference type="RuleBase" id="RU363034"/>
    </source>
</evidence>
<dbReference type="PROSITE" id="PS50287">
    <property type="entry name" value="SRCR_2"/>
    <property type="match status" value="1"/>
</dbReference>
<keyword evidence="2" id="KW-1003">Cell membrane</keyword>
<keyword evidence="10" id="KW-1015">Disulfide bond</keyword>
<evidence type="ECO:0000256" key="11">
    <source>
        <dbReference type="ARBA" id="ARBA00023180"/>
    </source>
</evidence>
<dbReference type="InterPro" id="IPR043504">
    <property type="entry name" value="Peptidase_S1_PA_chymotrypsin"/>
</dbReference>
<reference evidence="21 22" key="1">
    <citation type="journal article" date="2007" name="Nature">
        <title>Genome of the marsupial Monodelphis domestica reveals innovation in non-coding sequences.</title>
        <authorList>
            <person name="Mikkelsen T.S."/>
            <person name="Wakefield M.J."/>
            <person name="Aken B."/>
            <person name="Amemiya C.T."/>
            <person name="Chang J.L."/>
            <person name="Duke S."/>
            <person name="Garber M."/>
            <person name="Gentles A.J."/>
            <person name="Goodstadt L."/>
            <person name="Heger A."/>
            <person name="Jurka J."/>
            <person name="Kamal M."/>
            <person name="Mauceli E."/>
            <person name="Searle S.M."/>
            <person name="Sharpe T."/>
            <person name="Baker M.L."/>
            <person name="Batzer M.A."/>
            <person name="Benos P.V."/>
            <person name="Belov K."/>
            <person name="Clamp M."/>
            <person name="Cook A."/>
            <person name="Cuff J."/>
            <person name="Das R."/>
            <person name="Davidow L."/>
            <person name="Deakin J.E."/>
            <person name="Fazzari M.J."/>
            <person name="Glass J.L."/>
            <person name="Grabherr M."/>
            <person name="Greally J.M."/>
            <person name="Gu W."/>
            <person name="Hore T.A."/>
            <person name="Huttley G.A."/>
            <person name="Kleber M."/>
            <person name="Jirtle R.L."/>
            <person name="Koina E."/>
            <person name="Lee J.T."/>
            <person name="Mahony S."/>
            <person name="Marra M.A."/>
            <person name="Miller R.D."/>
            <person name="Nicholls R.D."/>
            <person name="Oda M."/>
            <person name="Papenfuss A.T."/>
            <person name="Parra Z.E."/>
            <person name="Pollock D.D."/>
            <person name="Ray D.A."/>
            <person name="Schein J.E."/>
            <person name="Speed T.P."/>
            <person name="Thompson K."/>
            <person name="VandeBerg J.L."/>
            <person name="Wade C.M."/>
            <person name="Walker J.A."/>
            <person name="Waters P.D."/>
            <person name="Webber C."/>
            <person name="Weidman J.R."/>
            <person name="Xie X."/>
            <person name="Zody M.C."/>
            <person name="Baldwin J."/>
            <person name="Abdouelleil A."/>
            <person name="Abdulkadir J."/>
            <person name="Abebe A."/>
            <person name="Abera B."/>
            <person name="Abreu J."/>
            <person name="Acer S.C."/>
            <person name="Aftuck L."/>
            <person name="Alexander A."/>
            <person name="An P."/>
            <person name="Anderson E."/>
            <person name="Anderson S."/>
            <person name="Arachi H."/>
            <person name="Azer M."/>
            <person name="Bachantsang P."/>
            <person name="Barry A."/>
            <person name="Bayul T."/>
            <person name="Berlin A."/>
            <person name="Bessette D."/>
            <person name="Bloom T."/>
            <person name="Bloom T."/>
            <person name="Boguslavskiy L."/>
            <person name="Bonnet C."/>
            <person name="Boukhgalter B."/>
            <person name="Bourzgui I."/>
            <person name="Brown A."/>
            <person name="Cahill P."/>
            <person name="Channer S."/>
            <person name="Cheshatsang Y."/>
            <person name="Chuda L."/>
            <person name="Citroen M."/>
            <person name="Collymore A."/>
            <person name="Cooke P."/>
            <person name="Costello M."/>
            <person name="D'Aco K."/>
            <person name="Daza R."/>
            <person name="De Haan G."/>
            <person name="DeGray S."/>
            <person name="DeMaso C."/>
            <person name="Dhargay N."/>
            <person name="Dooley K."/>
            <person name="Dooley E."/>
            <person name="Doricent M."/>
            <person name="Dorje P."/>
            <person name="Dorjee K."/>
            <person name="Dupes A."/>
            <person name="Elong R."/>
            <person name="Falk J."/>
            <person name="Farina A."/>
            <person name="Faro S."/>
            <person name="Ferguson D."/>
            <person name="Fisher S."/>
            <person name="Foley C.D."/>
            <person name="Franke A."/>
            <person name="Friedrich D."/>
            <person name="Gadbois L."/>
            <person name="Gearin G."/>
            <person name="Gearin C.R."/>
            <person name="Giannoukos G."/>
            <person name="Goode T."/>
            <person name="Graham J."/>
            <person name="Grandbois E."/>
            <person name="Grewal S."/>
            <person name="Gyaltsen K."/>
            <person name="Hafez N."/>
            <person name="Hagos B."/>
            <person name="Hall J."/>
            <person name="Henson C."/>
            <person name="Hollinger A."/>
            <person name="Honan T."/>
            <person name="Huard M.D."/>
            <person name="Hughes L."/>
            <person name="Hurhula B."/>
            <person name="Husby M.E."/>
            <person name="Kamat A."/>
            <person name="Kanga B."/>
            <person name="Kashin S."/>
            <person name="Khazanovich D."/>
            <person name="Kisner P."/>
            <person name="Lance K."/>
            <person name="Lara M."/>
            <person name="Lee W."/>
            <person name="Lennon N."/>
            <person name="Letendre F."/>
            <person name="LeVine R."/>
            <person name="Lipovsky A."/>
            <person name="Liu X."/>
            <person name="Liu J."/>
            <person name="Liu S."/>
            <person name="Lokyitsang T."/>
            <person name="Lokyitsang Y."/>
            <person name="Lubonja R."/>
            <person name="Lui A."/>
            <person name="MacDonald P."/>
            <person name="Magnisalis V."/>
            <person name="Maru K."/>
            <person name="Matthews C."/>
            <person name="McCusker W."/>
            <person name="McDonough S."/>
            <person name="Mehta T."/>
            <person name="Meldrim J."/>
            <person name="Meneus L."/>
            <person name="Mihai O."/>
            <person name="Mihalev A."/>
            <person name="Mihova T."/>
            <person name="Mittelman R."/>
            <person name="Mlenga V."/>
            <person name="Montmayeur A."/>
            <person name="Mulrain L."/>
            <person name="Navidi A."/>
            <person name="Naylor J."/>
            <person name="Negash T."/>
            <person name="Nguyen T."/>
            <person name="Nguyen N."/>
            <person name="Nicol R."/>
            <person name="Norbu C."/>
            <person name="Norbu N."/>
            <person name="Novod N."/>
            <person name="O'Neill B."/>
            <person name="Osman S."/>
            <person name="Markiewicz E."/>
            <person name="Oyono O.L."/>
            <person name="Patti C."/>
            <person name="Phunkhang P."/>
            <person name="Pierre F."/>
            <person name="Priest M."/>
            <person name="Raghuraman S."/>
            <person name="Rege F."/>
            <person name="Reyes R."/>
            <person name="Rise C."/>
            <person name="Rogov P."/>
            <person name="Ross K."/>
            <person name="Ryan E."/>
            <person name="Settipalli S."/>
            <person name="Shea T."/>
            <person name="Sherpa N."/>
            <person name="Shi L."/>
            <person name="Shih D."/>
            <person name="Sparrow T."/>
            <person name="Spaulding J."/>
            <person name="Stalker J."/>
            <person name="Stange-Thomann N."/>
            <person name="Stavropoulos S."/>
            <person name="Stone C."/>
            <person name="Strader C."/>
            <person name="Tesfaye S."/>
            <person name="Thomson T."/>
            <person name="Thoulutsang Y."/>
            <person name="Thoulutsang D."/>
            <person name="Topham K."/>
            <person name="Topping I."/>
            <person name="Tsamla T."/>
            <person name="Vassiliev H."/>
            <person name="Vo A."/>
            <person name="Wangchuk T."/>
            <person name="Wangdi T."/>
            <person name="Weiand M."/>
            <person name="Wilkinson J."/>
            <person name="Wilson A."/>
            <person name="Yadav S."/>
            <person name="Young G."/>
            <person name="Yu Q."/>
            <person name="Zembek L."/>
            <person name="Zhong D."/>
            <person name="Zimmer A."/>
            <person name="Zwirko Z."/>
            <person name="Jaffe D.B."/>
            <person name="Alvarez P."/>
            <person name="Brockman W."/>
            <person name="Butler J."/>
            <person name="Chin C."/>
            <person name="Gnerre S."/>
            <person name="MacCallum I."/>
            <person name="Graves J.A."/>
            <person name="Ponting C.P."/>
            <person name="Breen M."/>
            <person name="Samollow P.B."/>
            <person name="Lander E.S."/>
            <person name="Lindblad-Toh K."/>
        </authorList>
    </citation>
    <scope>NUCLEOTIDE SEQUENCE [LARGE SCALE GENOMIC DNA]</scope>
</reference>
<proteinExistence type="predicted"/>
<evidence type="ECO:0000256" key="8">
    <source>
        <dbReference type="ARBA" id="ARBA00022989"/>
    </source>
</evidence>
<dbReference type="FunFam" id="2.40.10.10:FF:000092">
    <property type="entry name" value="Transmembrane protease serine 5"/>
    <property type="match status" value="1"/>
</dbReference>
<protein>
    <recommendedName>
        <fullName evidence="13">Transmembrane protease serine 5</fullName>
    </recommendedName>
    <alternativeName>
        <fullName evidence="14">Spinesin</fullName>
    </alternativeName>
</protein>
<feature type="compositionally biased region" description="Basic and acidic residues" evidence="17">
    <location>
        <begin position="8"/>
        <end position="30"/>
    </location>
</feature>
<evidence type="ECO:0000256" key="18">
    <source>
        <dbReference type="SAM" id="Phobius"/>
    </source>
</evidence>
<dbReference type="Pfam" id="PF15494">
    <property type="entry name" value="SRCR_2"/>
    <property type="match status" value="1"/>
</dbReference>
<keyword evidence="6 16" id="KW-0720">Serine protease</keyword>
<dbReference type="SMART" id="SM00020">
    <property type="entry name" value="Tryp_SPc"/>
    <property type="match status" value="1"/>
</dbReference>
<dbReference type="eggNOG" id="KOG3627">
    <property type="taxonomic scope" value="Eukaryota"/>
</dbReference>
<dbReference type="PROSITE" id="PS00134">
    <property type="entry name" value="TRYPSIN_HIS"/>
    <property type="match status" value="1"/>
</dbReference>
<evidence type="ECO:0000259" key="20">
    <source>
        <dbReference type="PROSITE" id="PS50287"/>
    </source>
</evidence>
<evidence type="ECO:0000256" key="3">
    <source>
        <dbReference type="ARBA" id="ARBA00022670"/>
    </source>
</evidence>
<dbReference type="GO" id="GO:0004252">
    <property type="term" value="F:serine-type endopeptidase activity"/>
    <property type="evidence" value="ECO:0007669"/>
    <property type="project" value="InterPro"/>
</dbReference>
<dbReference type="HOGENOM" id="CLU_006842_19_2_1"/>
<keyword evidence="3 16" id="KW-0645">Protease</keyword>
<feature type="domain" description="SRCR" evidence="20">
    <location>
        <begin position="108"/>
        <end position="153"/>
    </location>
</feature>
<dbReference type="CTD" id="80975"/>
<dbReference type="PROSITE" id="PS00135">
    <property type="entry name" value="TRYPSIN_SER"/>
    <property type="match status" value="1"/>
</dbReference>
<evidence type="ECO:0000256" key="15">
    <source>
        <dbReference type="PROSITE-ProRule" id="PRU00196"/>
    </source>
</evidence>
<dbReference type="PROSITE" id="PS50240">
    <property type="entry name" value="TRYPSIN_DOM"/>
    <property type="match status" value="1"/>
</dbReference>
<dbReference type="KEGG" id="mdo:100032186"/>
<evidence type="ECO:0000259" key="19">
    <source>
        <dbReference type="PROSITE" id="PS50240"/>
    </source>
</evidence>
<evidence type="ECO:0000256" key="6">
    <source>
        <dbReference type="ARBA" id="ARBA00022825"/>
    </source>
</evidence>
<dbReference type="PANTHER" id="PTHR24252:SF7">
    <property type="entry name" value="HYALIN"/>
    <property type="match status" value="1"/>
</dbReference>
<dbReference type="GO" id="GO:0008236">
    <property type="term" value="F:serine-type peptidase activity"/>
    <property type="evidence" value="ECO:0000318"/>
    <property type="project" value="GO_Central"/>
</dbReference>
<sequence>MDGGSAKSDLEEHPEEEASSKEEILEKHPENGPQIIENPEEFGFPDGCWAFPTWGRRGYALIMSTVLVVGIGAGIWLLVLLFKAYSLAKFKQQKTMDCTEKPPIPIAFKSVSFRINTRNFLLEVQVGAQPGWLLACQEGWSPALGTQICRHLGHLRFTHYKVVNLTDIKVSNSQKYAQLFPRLGGRLEEMWKPRSSCALGQVIALKCSECGFQHPTFRIIGGTPAVLGRWPWQVSMFHGPQYSCGGSVLAPSWVVTAAHCMSSLSQMSSWKVFVGIVSHRDIVLHKGVMVEKIILHPHFRTGRQRQDYDIALLKLQTPLNFSHTVGAVCLPEIQQDFPQGSKCWVSGWGSTGAQAVAADTLQNVLVPLISPQLCNSSCMYKGIITPQMLCAGYLDGHADACQGDSGGPLVCLDQDIWRLVGIVSWGWDCGKHRKPGVYTKVAAHLDWIHDQIGGGESSTGTTAAVGEEGSSRWSPLV</sequence>
<reference evidence="21" key="2">
    <citation type="submission" date="2025-08" db="UniProtKB">
        <authorList>
            <consortium name="Ensembl"/>
        </authorList>
    </citation>
    <scope>IDENTIFICATION</scope>
</reference>
<comment type="subcellular location">
    <subcellularLocation>
        <location evidence="1">Cell membrane</location>
        <topology evidence="1">Single-pass type II membrane protein</topology>
    </subcellularLocation>
</comment>
<dbReference type="OrthoDB" id="5979691at2759"/>
<keyword evidence="5 16" id="KW-0378">Hydrolase</keyword>
<comment type="function">
    <text evidence="12">May play a role in hearing.</text>
</comment>
<evidence type="ECO:0000313" key="22">
    <source>
        <dbReference type="Proteomes" id="UP000002280"/>
    </source>
</evidence>
<dbReference type="GO" id="GO:0005886">
    <property type="term" value="C:plasma membrane"/>
    <property type="evidence" value="ECO:0000318"/>
    <property type="project" value="GO_Central"/>
</dbReference>
<dbReference type="InterPro" id="IPR018114">
    <property type="entry name" value="TRYPSIN_HIS"/>
</dbReference>
<name>F6TRE7_MONDO</name>
<evidence type="ECO:0000256" key="2">
    <source>
        <dbReference type="ARBA" id="ARBA00022475"/>
    </source>
</evidence>
<evidence type="ECO:0000256" key="10">
    <source>
        <dbReference type="ARBA" id="ARBA00023157"/>
    </source>
</evidence>
<dbReference type="Gene3D" id="2.40.10.10">
    <property type="entry name" value="Trypsin-like serine proteases"/>
    <property type="match status" value="1"/>
</dbReference>
<feature type="domain" description="Peptidase S1" evidence="19">
    <location>
        <begin position="219"/>
        <end position="453"/>
    </location>
</feature>
<accession>F6TRE7</accession>
<keyword evidence="8 18" id="KW-1133">Transmembrane helix</keyword>
<dbReference type="InterPro" id="IPR001314">
    <property type="entry name" value="Peptidase_S1A"/>
</dbReference>
<dbReference type="InterPro" id="IPR001254">
    <property type="entry name" value="Trypsin_dom"/>
</dbReference>
<dbReference type="Ensembl" id="ENSMODT00000018072.4">
    <property type="protein sequence ID" value="ENSMODP00000017744.4"/>
    <property type="gene ID" value="ENSMODG00000014192.4"/>
</dbReference>
<dbReference type="InterPro" id="IPR033116">
    <property type="entry name" value="TRYPSIN_SER"/>
</dbReference>
<evidence type="ECO:0000256" key="12">
    <source>
        <dbReference type="ARBA" id="ARBA00056576"/>
    </source>
</evidence>
<organism evidence="21 22">
    <name type="scientific">Monodelphis domestica</name>
    <name type="common">Gray short-tailed opossum</name>
    <dbReference type="NCBI Taxonomy" id="13616"/>
    <lineage>
        <taxon>Eukaryota</taxon>
        <taxon>Metazoa</taxon>
        <taxon>Chordata</taxon>
        <taxon>Craniata</taxon>
        <taxon>Vertebrata</taxon>
        <taxon>Euteleostomi</taxon>
        <taxon>Mammalia</taxon>
        <taxon>Metatheria</taxon>
        <taxon>Didelphimorphia</taxon>
        <taxon>Didelphidae</taxon>
        <taxon>Monodelphis</taxon>
    </lineage>
</organism>
<dbReference type="InParanoid" id="F6TRE7"/>
<dbReference type="PROSITE" id="PS00420">
    <property type="entry name" value="SRCR_1"/>
    <property type="match status" value="1"/>
</dbReference>
<dbReference type="InterPro" id="IPR009003">
    <property type="entry name" value="Peptidase_S1_PA"/>
</dbReference>
<dbReference type="Pfam" id="PF00089">
    <property type="entry name" value="Trypsin"/>
    <property type="match status" value="1"/>
</dbReference>
<feature type="region of interest" description="Disordered" evidence="17">
    <location>
        <begin position="1"/>
        <end position="40"/>
    </location>
</feature>
<dbReference type="InterPro" id="IPR036772">
    <property type="entry name" value="SRCR-like_dom_sf"/>
</dbReference>
<dbReference type="Proteomes" id="UP000002280">
    <property type="component" value="Chromosome 4"/>
</dbReference>
<evidence type="ECO:0000256" key="5">
    <source>
        <dbReference type="ARBA" id="ARBA00022801"/>
    </source>
</evidence>
<dbReference type="AlphaFoldDB" id="F6TRE7"/>
<dbReference type="CDD" id="cd00190">
    <property type="entry name" value="Tryp_SPc"/>
    <property type="match status" value="1"/>
</dbReference>
<evidence type="ECO:0000256" key="1">
    <source>
        <dbReference type="ARBA" id="ARBA00004401"/>
    </source>
</evidence>
<evidence type="ECO:0000256" key="4">
    <source>
        <dbReference type="ARBA" id="ARBA00022692"/>
    </source>
</evidence>
<keyword evidence="7" id="KW-0735">Signal-anchor</keyword>
<dbReference type="SUPFAM" id="SSF56487">
    <property type="entry name" value="SRCR-like"/>
    <property type="match status" value="1"/>
</dbReference>
<keyword evidence="4 18" id="KW-0812">Transmembrane</keyword>
<reference evidence="21" key="3">
    <citation type="submission" date="2025-09" db="UniProtKB">
        <authorList>
            <consortium name="Ensembl"/>
        </authorList>
    </citation>
    <scope>IDENTIFICATION</scope>
</reference>
<evidence type="ECO:0000256" key="17">
    <source>
        <dbReference type="SAM" id="MobiDB-lite"/>
    </source>
</evidence>